<dbReference type="InterPro" id="IPR036167">
    <property type="entry name" value="tRNA_intron_Endo_cat-like_sf"/>
</dbReference>
<evidence type="ECO:0000259" key="11">
    <source>
        <dbReference type="Pfam" id="PF26577"/>
    </source>
</evidence>
<name>A0A642UIA5_9ASCO</name>
<dbReference type="PIRSF" id="PIRSF017250">
    <property type="entry name" value="tRNA_splic_SEN34"/>
    <property type="match status" value="1"/>
</dbReference>
<dbReference type="PANTHER" id="PTHR13070:SF0">
    <property type="entry name" value="TRNA-SPLICING ENDONUCLEASE SUBUNIT SEN34"/>
    <property type="match status" value="1"/>
</dbReference>
<dbReference type="InterPro" id="IPR016690">
    <property type="entry name" value="TSEN34"/>
</dbReference>
<dbReference type="InterPro" id="IPR011856">
    <property type="entry name" value="tRNA_endonuc-like_dom_sf"/>
</dbReference>
<protein>
    <recommendedName>
        <fullName evidence="7 8">tRNA-splicing endonuclease subunit Sen34</fullName>
        <ecNumber evidence="2 8">4.6.1.16</ecNumber>
    </recommendedName>
</protein>
<sequence>MSSSIPINVVGGRALIYDIEHLKRLREEYHICGTLVGILPQVPQQNVFMGLPLELMPEDVYYLVEDLKVAHVVDDKAVHKSAVERVNERDLETLRKKRSEEQEAQMAAHREMAWRKRQDALERKAKKKGEVFIPEGEEKKKEVLGSMADASSNVEIPSTSNELPGYDTFRHQGGISQLLVRPSVGRYNMYKYLHEKGYFLSPGIRFGGQFLAYPGDPLRFHSHHTAIGFEDDEKFGVLDIVGGGRLGTAVKKCWVVGAQNDEEYRAYSVEWAGFG</sequence>
<dbReference type="Pfam" id="PF26577">
    <property type="entry name" value="TSEN34_N"/>
    <property type="match status" value="1"/>
</dbReference>
<evidence type="ECO:0000259" key="10">
    <source>
        <dbReference type="Pfam" id="PF01974"/>
    </source>
</evidence>
<feature type="active site" evidence="9">
    <location>
        <position position="252"/>
    </location>
</feature>
<comment type="similarity">
    <text evidence="1 8">Belongs to the tRNA-intron endonuclease family.</text>
</comment>
<dbReference type="EMBL" id="SWFS01000519">
    <property type="protein sequence ID" value="KAA8899481.1"/>
    <property type="molecule type" value="Genomic_DNA"/>
</dbReference>
<feature type="active site" evidence="9">
    <location>
        <position position="221"/>
    </location>
</feature>
<dbReference type="GO" id="GO:0000379">
    <property type="term" value="P:tRNA-type intron splice site recognition and cleavage"/>
    <property type="evidence" value="ECO:0007669"/>
    <property type="project" value="UniProtKB-UniRule"/>
</dbReference>
<comment type="function">
    <text evidence="5">Constitutes one of the two catalytic subunit of the tRNA-splicing endonuclease complex, a complex responsible for identification and cleavage of the splice sites in pre-tRNA. It cleaves pre-tRNA at the 5'- and 3'-splice sites to release the intron. The products are an intron and two tRNA half-molecules bearing 2',3'-cyclic phosphate and 5'-OH termini. There are no conserved sequences at the splice sites, but the intron is invariably located at the same site in the gene, placing the splice sites an invariant distance from the constant structural features of the tRNA body. It probably carries the active site for 3'-splice site cleavage.</text>
</comment>
<evidence type="ECO:0000256" key="3">
    <source>
        <dbReference type="ARBA" id="ARBA00022694"/>
    </source>
</evidence>
<keyword evidence="4 8" id="KW-0456">Lyase</keyword>
<dbReference type="Proteomes" id="UP000761534">
    <property type="component" value="Unassembled WGS sequence"/>
</dbReference>
<dbReference type="VEuPathDB" id="FungiDB:TRICI_006335"/>
<evidence type="ECO:0000256" key="7">
    <source>
        <dbReference type="ARBA" id="ARBA00070870"/>
    </source>
</evidence>
<evidence type="ECO:0000256" key="2">
    <source>
        <dbReference type="ARBA" id="ARBA00012573"/>
    </source>
</evidence>
<evidence type="ECO:0000256" key="4">
    <source>
        <dbReference type="ARBA" id="ARBA00023239"/>
    </source>
</evidence>
<feature type="domain" description="TSEN34 N-terminal" evidence="11">
    <location>
        <begin position="5"/>
        <end position="75"/>
    </location>
</feature>
<dbReference type="FunFam" id="3.40.1350.10:FF:000008">
    <property type="entry name" value="tRNA-splicing endonuclease subunit Sen34"/>
    <property type="match status" value="1"/>
</dbReference>
<dbReference type="PANTHER" id="PTHR13070">
    <property type="entry name" value="TRNA-SPLICING ENDONUCLEASE SUBUNIT SEN34-RELATED"/>
    <property type="match status" value="1"/>
</dbReference>
<dbReference type="InterPro" id="IPR059049">
    <property type="entry name" value="TSEN34_N"/>
</dbReference>
<evidence type="ECO:0000256" key="9">
    <source>
        <dbReference type="PIRSR" id="PIRSR017250-50"/>
    </source>
</evidence>
<evidence type="ECO:0000256" key="6">
    <source>
        <dbReference type="ARBA" id="ARBA00062123"/>
    </source>
</evidence>
<dbReference type="AlphaFoldDB" id="A0A642UIA5"/>
<organism evidence="12 13">
    <name type="scientific">Trichomonascus ciferrii</name>
    <dbReference type="NCBI Taxonomy" id="44093"/>
    <lineage>
        <taxon>Eukaryota</taxon>
        <taxon>Fungi</taxon>
        <taxon>Dikarya</taxon>
        <taxon>Ascomycota</taxon>
        <taxon>Saccharomycotina</taxon>
        <taxon>Dipodascomycetes</taxon>
        <taxon>Dipodascales</taxon>
        <taxon>Trichomonascaceae</taxon>
        <taxon>Trichomonascus</taxon>
        <taxon>Trichomonascus ciferrii complex</taxon>
    </lineage>
</organism>
<dbReference type="NCBIfam" id="TIGR00324">
    <property type="entry name" value="endA"/>
    <property type="match status" value="1"/>
</dbReference>
<evidence type="ECO:0000313" key="13">
    <source>
        <dbReference type="Proteomes" id="UP000761534"/>
    </source>
</evidence>
<reference evidence="12" key="1">
    <citation type="journal article" date="2019" name="G3 (Bethesda)">
        <title>Genome Assemblies of Two Rare Opportunistic Yeast Pathogens: Diutina rugosa (syn. Candida rugosa) and Trichomonascus ciferrii (syn. Candida ciferrii).</title>
        <authorList>
            <person name="Mixao V."/>
            <person name="Saus E."/>
            <person name="Hansen A.P."/>
            <person name="Lass-Florl C."/>
            <person name="Gabaldon T."/>
        </authorList>
    </citation>
    <scope>NUCLEOTIDE SEQUENCE</scope>
    <source>
        <strain evidence="12">CBS 4856</strain>
    </source>
</reference>
<dbReference type="CDD" id="cd22363">
    <property type="entry name" value="tRNA-intron_lyase_C"/>
    <property type="match status" value="1"/>
</dbReference>
<dbReference type="Gene3D" id="3.40.1350.10">
    <property type="match status" value="1"/>
</dbReference>
<dbReference type="Pfam" id="PF01974">
    <property type="entry name" value="tRNA_int_endo"/>
    <property type="match status" value="1"/>
</dbReference>
<feature type="active site" evidence="9">
    <location>
        <position position="213"/>
    </location>
</feature>
<feature type="domain" description="tRNA intron endonuclease catalytic" evidence="10">
    <location>
        <begin position="186"/>
        <end position="259"/>
    </location>
</feature>
<comment type="subunit">
    <text evidence="6">Heterotetramer composed of SEN2, SEN15, SEN34 and SEN54. Interacts directly with SEN15.</text>
</comment>
<keyword evidence="3 8" id="KW-0819">tRNA processing</keyword>
<dbReference type="GO" id="GO:0000214">
    <property type="term" value="C:tRNA-intron endonuclease complex"/>
    <property type="evidence" value="ECO:0007669"/>
    <property type="project" value="UniProtKB-UniRule"/>
</dbReference>
<evidence type="ECO:0000256" key="1">
    <source>
        <dbReference type="ARBA" id="ARBA00008078"/>
    </source>
</evidence>
<keyword evidence="13" id="KW-1185">Reference proteome</keyword>
<dbReference type="GO" id="GO:0003676">
    <property type="term" value="F:nucleic acid binding"/>
    <property type="evidence" value="ECO:0007669"/>
    <property type="project" value="InterPro"/>
</dbReference>
<comment type="caution">
    <text evidence="12">The sequence shown here is derived from an EMBL/GenBank/DDBJ whole genome shotgun (WGS) entry which is preliminary data.</text>
</comment>
<dbReference type="GO" id="GO:0000213">
    <property type="term" value="F:tRNA-intron lyase activity"/>
    <property type="evidence" value="ECO:0007669"/>
    <property type="project" value="UniProtKB-UniRule"/>
</dbReference>
<evidence type="ECO:0000256" key="8">
    <source>
        <dbReference type="PIRNR" id="PIRNR017250"/>
    </source>
</evidence>
<dbReference type="SUPFAM" id="SSF53032">
    <property type="entry name" value="tRNA-intron endonuclease catalytic domain-like"/>
    <property type="match status" value="1"/>
</dbReference>
<dbReference type="OrthoDB" id="48041at2759"/>
<dbReference type="InterPro" id="IPR006677">
    <property type="entry name" value="tRNA_intron_Endonuc_cat-like"/>
</dbReference>
<evidence type="ECO:0000256" key="5">
    <source>
        <dbReference type="ARBA" id="ARBA00059865"/>
    </source>
</evidence>
<proteinExistence type="inferred from homology"/>
<dbReference type="InterPro" id="IPR006676">
    <property type="entry name" value="tRNA_splic"/>
</dbReference>
<gene>
    <name evidence="12" type="ORF">TRICI_006335</name>
</gene>
<accession>A0A642UIA5</accession>
<dbReference type="EC" id="4.6.1.16" evidence="2 8"/>
<evidence type="ECO:0000313" key="12">
    <source>
        <dbReference type="EMBL" id="KAA8899481.1"/>
    </source>
</evidence>